<evidence type="ECO:0000259" key="12">
    <source>
        <dbReference type="Pfam" id="PF07715"/>
    </source>
</evidence>
<dbReference type="Pfam" id="PF07715">
    <property type="entry name" value="Plug"/>
    <property type="match status" value="1"/>
</dbReference>
<sequence length="1087" mass="116903">MHRQWSRVLALAGAVAACPAVVRAQTAATIAGRVTGEAGQPLVAASVFIPSLNYGTTTRTDGTYSFTVPANRVSGQTVAITARVVGYRAETVQITLRGGTITQNFTLATAPAQLSAVVVTGAGTVTTRERLGNVINSIDTTAIQRASAPQNVVAALAGKAPNVVVREQSGEPGSSASIKIRGVATVTGGASSQPLFVVDGQPIDNSTVSTNGGDQSTVTQNRAADINPNDIESIEILKSAAAAAIYGARAANGVVLITTKRGRAGTTSYTLNSTNTFDNIMKKDILQRSYAQGANGTAATCTVLNCTPDRRSWGPAVSGPTFDHIDDIFDTGTTFDENLNVTGGTERTLFFVSGGLTRQNGFIVGPNNYYNRATARLKASHRLFNSLNVGGNFYYVDTRGGYVQKGSNISGLLLGSLRTPPNFDNRQYIDSATGLHRSFRFPRPAPTSLTRSRGYDNPFFVLNNPGNKSELGRVNAQVNLDWRPLDWLRVQETFGADNYDDDRVEALPLTSSNRPDGQVTRFQQTNLEIDHNLLVTANYTIRPNWWTGTVSAGQELNSRRYRSVYVNGVTLNAPQPLDLQNTLSYQPSEFRSLQHIQGYFLQGTADLWNQLYLTGLVRDDGYSTFGASKRTALFPSASVAWSFSHALGNSDERGAFSFGKLRFGYGQTGREPPVYATISAFSTGSASLNEGFGSGYGDFINASQSGQGGLVNGFVLGNNDLRPERSTEREFGADLGFLDQRVTLGVTYYNKRSTDVIIALPVNAGQTGSTRALKNAATISNKGLEVEFNARIYQSKNLGFDLGAQFGRNRGLVEALAEGTEFIPYNLEGFTGAIGSSTVGYAPGVIRGLDFARCGRHLTIEGVGDIDALCGANAKKDALFLAEDGLPVPDPTDRVIADPNPKWTMGFSPTLRVSRLTLSAFLDVRRGGEVWNGTKGILYYFGTHKDTDIRNQQGAYGKNYMTSRYPDVAGPGANVTPFKTAQDWQAWMNGEGGGFGTVSGQFIESGSFTKLREVSLAYTADQPWVRRSLGVSSINVRVSGRNVAQWTPYTGFDPEANLGGAEFLTQGIDYFNNPVSRSFVIAFTVNR</sequence>
<protein>
    <submittedName>
        <fullName evidence="13">TonB-dependent outer membrane protein, SusC/RagA</fullName>
    </submittedName>
</protein>
<dbReference type="STRING" id="861299.J421_2650"/>
<dbReference type="InterPro" id="IPR037066">
    <property type="entry name" value="Plug_dom_sf"/>
</dbReference>
<dbReference type="KEGG" id="gba:J421_2650"/>
<dbReference type="Proteomes" id="UP000019151">
    <property type="component" value="Chromosome"/>
</dbReference>
<evidence type="ECO:0000256" key="9">
    <source>
        <dbReference type="RuleBase" id="RU003357"/>
    </source>
</evidence>
<dbReference type="InParanoid" id="W0RIF0"/>
<dbReference type="NCBIfam" id="TIGR04057">
    <property type="entry name" value="SusC_RagA_signa"/>
    <property type="match status" value="1"/>
</dbReference>
<dbReference type="EMBL" id="CP007128">
    <property type="protein sequence ID" value="AHG90187.1"/>
    <property type="molecule type" value="Genomic_DNA"/>
</dbReference>
<keyword evidence="4 8" id="KW-0812">Transmembrane</keyword>
<feature type="signal peptide" evidence="10">
    <location>
        <begin position="1"/>
        <end position="24"/>
    </location>
</feature>
<evidence type="ECO:0000256" key="4">
    <source>
        <dbReference type="ARBA" id="ARBA00022692"/>
    </source>
</evidence>
<evidence type="ECO:0000256" key="6">
    <source>
        <dbReference type="ARBA" id="ARBA00023136"/>
    </source>
</evidence>
<evidence type="ECO:0000256" key="3">
    <source>
        <dbReference type="ARBA" id="ARBA00022452"/>
    </source>
</evidence>
<proteinExistence type="inferred from homology"/>
<dbReference type="PROSITE" id="PS52016">
    <property type="entry name" value="TONB_DEPENDENT_REC_3"/>
    <property type="match status" value="1"/>
</dbReference>
<dbReference type="AlphaFoldDB" id="W0RIF0"/>
<dbReference type="Gene3D" id="2.40.170.20">
    <property type="entry name" value="TonB-dependent receptor, beta-barrel domain"/>
    <property type="match status" value="1"/>
</dbReference>
<dbReference type="eggNOG" id="COG4771">
    <property type="taxonomic scope" value="Bacteria"/>
</dbReference>
<evidence type="ECO:0000256" key="7">
    <source>
        <dbReference type="ARBA" id="ARBA00023237"/>
    </source>
</evidence>
<dbReference type="InterPro" id="IPR000531">
    <property type="entry name" value="Beta-barrel_TonB"/>
</dbReference>
<dbReference type="InterPro" id="IPR039426">
    <property type="entry name" value="TonB-dep_rcpt-like"/>
</dbReference>
<gene>
    <name evidence="13" type="ORF">J421_2650</name>
</gene>
<comment type="similarity">
    <text evidence="8 9">Belongs to the TonB-dependent receptor family.</text>
</comment>
<evidence type="ECO:0000256" key="10">
    <source>
        <dbReference type="SAM" id="SignalP"/>
    </source>
</evidence>
<organism evidence="13 14">
    <name type="scientific">Gemmatirosa kalamazoonensis</name>
    <dbReference type="NCBI Taxonomy" id="861299"/>
    <lineage>
        <taxon>Bacteria</taxon>
        <taxon>Pseudomonadati</taxon>
        <taxon>Gemmatimonadota</taxon>
        <taxon>Gemmatimonadia</taxon>
        <taxon>Gemmatimonadales</taxon>
        <taxon>Gemmatimonadaceae</taxon>
        <taxon>Gemmatirosa</taxon>
    </lineage>
</organism>
<feature type="chain" id="PRO_5004794165" evidence="10">
    <location>
        <begin position="25"/>
        <end position="1087"/>
    </location>
</feature>
<dbReference type="Gene3D" id="2.170.130.10">
    <property type="entry name" value="TonB-dependent receptor, plug domain"/>
    <property type="match status" value="1"/>
</dbReference>
<dbReference type="PATRIC" id="fig|861299.3.peg.2697"/>
<feature type="domain" description="TonB-dependent receptor plug" evidence="12">
    <location>
        <begin position="134"/>
        <end position="254"/>
    </location>
</feature>
<dbReference type="HOGENOM" id="CLU_004317_2_1_0"/>
<keyword evidence="6 8" id="KW-0472">Membrane</keyword>
<dbReference type="NCBIfam" id="TIGR04056">
    <property type="entry name" value="OMP_RagA_SusC"/>
    <property type="match status" value="1"/>
</dbReference>
<comment type="subcellular location">
    <subcellularLocation>
        <location evidence="1 8">Cell outer membrane</location>
        <topology evidence="1 8">Multi-pass membrane protein</topology>
    </subcellularLocation>
</comment>
<dbReference type="RefSeq" id="WP_025411657.1">
    <property type="nucleotide sequence ID" value="NZ_CP007128.1"/>
</dbReference>
<keyword evidence="7 8" id="KW-0998">Cell outer membrane</keyword>
<keyword evidence="14" id="KW-1185">Reference proteome</keyword>
<evidence type="ECO:0000313" key="14">
    <source>
        <dbReference type="Proteomes" id="UP000019151"/>
    </source>
</evidence>
<dbReference type="InterPro" id="IPR023997">
    <property type="entry name" value="TonB-dep_OMP_SusC/RagA_CS"/>
</dbReference>
<reference evidence="13 14" key="1">
    <citation type="journal article" date="2014" name="Genome Announc.">
        <title>Genome Sequence and Methylome of Soil Bacterium Gemmatirosa kalamazoonensis KBS708T, a Member of the Rarely Cultivated Gemmatimonadetes Phylum.</title>
        <authorList>
            <person name="Debruyn J.M."/>
            <person name="Radosevich M."/>
            <person name="Wommack K.E."/>
            <person name="Polson S.W."/>
            <person name="Hauser L.J."/>
            <person name="Fawaz M.N."/>
            <person name="Korlach J."/>
            <person name="Tsai Y.C."/>
        </authorList>
    </citation>
    <scope>NUCLEOTIDE SEQUENCE [LARGE SCALE GENOMIC DNA]</scope>
    <source>
        <strain evidence="13 14">KBS708</strain>
    </source>
</reference>
<accession>W0RIF0</accession>
<feature type="domain" description="TonB-dependent receptor-like beta-barrel" evidence="11">
    <location>
        <begin position="438"/>
        <end position="803"/>
    </location>
</feature>
<keyword evidence="3 8" id="KW-1134">Transmembrane beta strand</keyword>
<evidence type="ECO:0000256" key="8">
    <source>
        <dbReference type="PROSITE-ProRule" id="PRU01360"/>
    </source>
</evidence>
<dbReference type="InterPro" id="IPR008969">
    <property type="entry name" value="CarboxyPept-like_regulatory"/>
</dbReference>
<dbReference type="GO" id="GO:0009279">
    <property type="term" value="C:cell outer membrane"/>
    <property type="evidence" value="ECO:0007669"/>
    <property type="project" value="UniProtKB-SubCell"/>
</dbReference>
<dbReference type="Pfam" id="PF00593">
    <property type="entry name" value="TonB_dep_Rec_b-barrel"/>
    <property type="match status" value="1"/>
</dbReference>
<dbReference type="InterPro" id="IPR023996">
    <property type="entry name" value="TonB-dep_OMP_SusC/RagA"/>
</dbReference>
<evidence type="ECO:0000259" key="11">
    <source>
        <dbReference type="Pfam" id="PF00593"/>
    </source>
</evidence>
<name>W0RIF0_9BACT</name>
<dbReference type="Pfam" id="PF13715">
    <property type="entry name" value="CarbopepD_reg_2"/>
    <property type="match status" value="1"/>
</dbReference>
<keyword evidence="2 8" id="KW-0813">Transport</keyword>
<evidence type="ECO:0000256" key="1">
    <source>
        <dbReference type="ARBA" id="ARBA00004571"/>
    </source>
</evidence>
<dbReference type="Gene3D" id="2.60.40.1120">
    <property type="entry name" value="Carboxypeptidase-like, regulatory domain"/>
    <property type="match status" value="1"/>
</dbReference>
<evidence type="ECO:0000256" key="2">
    <source>
        <dbReference type="ARBA" id="ARBA00022448"/>
    </source>
</evidence>
<dbReference type="SUPFAM" id="SSF49464">
    <property type="entry name" value="Carboxypeptidase regulatory domain-like"/>
    <property type="match status" value="1"/>
</dbReference>
<dbReference type="SUPFAM" id="SSF56935">
    <property type="entry name" value="Porins"/>
    <property type="match status" value="1"/>
</dbReference>
<dbReference type="PROSITE" id="PS51257">
    <property type="entry name" value="PROKAR_LIPOPROTEIN"/>
    <property type="match status" value="1"/>
</dbReference>
<dbReference type="InterPro" id="IPR012910">
    <property type="entry name" value="Plug_dom"/>
</dbReference>
<dbReference type="InterPro" id="IPR036942">
    <property type="entry name" value="Beta-barrel_TonB_sf"/>
</dbReference>
<evidence type="ECO:0000313" key="13">
    <source>
        <dbReference type="EMBL" id="AHG90187.1"/>
    </source>
</evidence>
<keyword evidence="10" id="KW-0732">Signal</keyword>
<evidence type="ECO:0000256" key="5">
    <source>
        <dbReference type="ARBA" id="ARBA00023077"/>
    </source>
</evidence>
<keyword evidence="5 9" id="KW-0798">TonB box</keyword>
<dbReference type="OrthoDB" id="9768177at2"/>